<name>A0A285EFA1_9ACTN</name>
<dbReference type="RefSeq" id="WP_097207645.1">
    <property type="nucleotide sequence ID" value="NZ_JACHXB010000007.1"/>
</dbReference>
<keyword evidence="1" id="KW-0472">Membrane</keyword>
<organism evidence="2 3">
    <name type="scientific">Geodermatophilus sabuli</name>
    <dbReference type="NCBI Taxonomy" id="1564158"/>
    <lineage>
        <taxon>Bacteria</taxon>
        <taxon>Bacillati</taxon>
        <taxon>Actinomycetota</taxon>
        <taxon>Actinomycetes</taxon>
        <taxon>Geodermatophilales</taxon>
        <taxon>Geodermatophilaceae</taxon>
        <taxon>Geodermatophilus</taxon>
    </lineage>
</organism>
<keyword evidence="1" id="KW-1133">Transmembrane helix</keyword>
<keyword evidence="1" id="KW-0812">Transmembrane</keyword>
<proteinExistence type="predicted"/>
<evidence type="ECO:0000313" key="2">
    <source>
        <dbReference type="EMBL" id="SNX97680.1"/>
    </source>
</evidence>
<dbReference type="OrthoDB" id="5178119at2"/>
<dbReference type="Proteomes" id="UP000219514">
    <property type="component" value="Unassembled WGS sequence"/>
</dbReference>
<feature type="transmembrane region" description="Helical" evidence="1">
    <location>
        <begin position="49"/>
        <end position="66"/>
    </location>
</feature>
<evidence type="ECO:0000313" key="3">
    <source>
        <dbReference type="Proteomes" id="UP000219514"/>
    </source>
</evidence>
<protein>
    <submittedName>
        <fullName evidence="2">Uncharacterized protein</fullName>
    </submittedName>
</protein>
<evidence type="ECO:0000256" key="1">
    <source>
        <dbReference type="SAM" id="Phobius"/>
    </source>
</evidence>
<dbReference type="EMBL" id="OBDO01000008">
    <property type="protein sequence ID" value="SNX97680.1"/>
    <property type="molecule type" value="Genomic_DNA"/>
</dbReference>
<accession>A0A285EFA1</accession>
<gene>
    <name evidence="2" type="ORF">SAMN06893097_10845</name>
</gene>
<reference evidence="2 3" key="1">
    <citation type="submission" date="2017-09" db="EMBL/GenBank/DDBJ databases">
        <authorList>
            <person name="Ehlers B."/>
            <person name="Leendertz F.H."/>
        </authorList>
    </citation>
    <scope>NUCLEOTIDE SEQUENCE [LARGE SCALE GENOMIC DNA]</scope>
    <source>
        <strain evidence="2 3">DSM 46844</strain>
    </source>
</reference>
<sequence length="301" mass="32917">MFREPLRRDPLVVGWVLLMLLGAFAALSNNTEWSGHLQADRVAGFLRDLAEIFLWSFFVLLLLAWLRARAWRMTGGPFRPARSAGRAETRGNASPELPWTDRWIRDWREAAAQQRNATGTESDAEPQLVSCRHGVAVDVETPEERAPVLRALSGSHTIVRPGSSVSVTWCFEHARDVVVDGRGGYPACGEALVRIDDSRRIELVGRNRHGATPVATAAIVAMAVPQLDLPTVASPPPVALRTDVAATVGATTSISQQLDAFWATQEDLRPRLSAPPGLVGVPTTVIEGLRRTRRTRDGEAQ</sequence>
<keyword evidence="3" id="KW-1185">Reference proteome</keyword>
<dbReference type="AlphaFoldDB" id="A0A285EFA1"/>